<keyword evidence="6" id="KW-0732">Signal</keyword>
<dbReference type="InterPro" id="IPR001894">
    <property type="entry name" value="Cathelicidin-like"/>
</dbReference>
<evidence type="ECO:0000256" key="4">
    <source>
        <dbReference type="ARBA" id="ARBA00023157"/>
    </source>
</evidence>
<evidence type="ECO:0000256" key="3">
    <source>
        <dbReference type="ARBA" id="ARBA00022525"/>
    </source>
</evidence>
<dbReference type="InterPro" id="IPR046350">
    <property type="entry name" value="Cystatin_sf"/>
</dbReference>
<dbReference type="Gene3D" id="3.10.450.10">
    <property type="match status" value="1"/>
</dbReference>
<dbReference type="KEGG" id="amj:106737518"/>
<reference evidence="7 8" key="1">
    <citation type="journal article" date="2012" name="Genome Biol.">
        <title>Sequencing three crocodilian genomes to illuminate the evolution of archosaurs and amniotes.</title>
        <authorList>
            <person name="St John J.A."/>
            <person name="Braun E.L."/>
            <person name="Isberg S.R."/>
            <person name="Miles L.G."/>
            <person name="Chong A.Y."/>
            <person name="Gongora J."/>
            <person name="Dalzell P."/>
            <person name="Moran C."/>
            <person name="Bed'hom B."/>
            <person name="Abzhanov A."/>
            <person name="Burgess S.C."/>
            <person name="Cooksey A.M."/>
            <person name="Castoe T.A."/>
            <person name="Crawford N.G."/>
            <person name="Densmore L.D."/>
            <person name="Drew J.C."/>
            <person name="Edwards S.V."/>
            <person name="Faircloth B.C."/>
            <person name="Fujita M.K."/>
            <person name="Greenwold M.J."/>
            <person name="Hoffmann F.G."/>
            <person name="Howard J.M."/>
            <person name="Iguchi T."/>
            <person name="Janes D.E."/>
            <person name="Khan S.Y."/>
            <person name="Kohno S."/>
            <person name="de Koning A.J."/>
            <person name="Lance S.L."/>
            <person name="McCarthy F.M."/>
            <person name="McCormack J.E."/>
            <person name="Merchant M.E."/>
            <person name="Peterson D.G."/>
            <person name="Pollock D.D."/>
            <person name="Pourmand N."/>
            <person name="Raney B.J."/>
            <person name="Roessler K.A."/>
            <person name="Sanford J.R."/>
            <person name="Sawyer R.H."/>
            <person name="Schmidt C.J."/>
            <person name="Triplett E.W."/>
            <person name="Tuberville T.D."/>
            <person name="Venegas-Anaya M."/>
            <person name="Howard J.T."/>
            <person name="Jarvis E.D."/>
            <person name="Guillette L.J.Jr."/>
            <person name="Glenn T.C."/>
            <person name="Green R.E."/>
            <person name="Ray D.A."/>
        </authorList>
    </citation>
    <scope>NUCLEOTIDE SEQUENCE [LARGE SCALE GENOMIC DNA]</scope>
    <source>
        <strain evidence="7">KSC_2009_1</strain>
    </source>
</reference>
<dbReference type="OrthoDB" id="9930485at2759"/>
<keyword evidence="4" id="KW-1015">Disulfide bond</keyword>
<evidence type="ECO:0000256" key="6">
    <source>
        <dbReference type="SAM" id="SignalP"/>
    </source>
</evidence>
<dbReference type="EMBL" id="AKHW03000909">
    <property type="protein sequence ID" value="KYO44087.1"/>
    <property type="molecule type" value="Genomic_DNA"/>
</dbReference>
<evidence type="ECO:0000256" key="1">
    <source>
        <dbReference type="ARBA" id="ARBA00004613"/>
    </source>
</evidence>
<dbReference type="PANTHER" id="PTHR10206">
    <property type="entry name" value="CATHELICIDIN"/>
    <property type="match status" value="1"/>
</dbReference>
<protein>
    <submittedName>
        <fullName evidence="7">Cathelicidin-1-like</fullName>
    </submittedName>
</protein>
<name>A0A151P4T8_ALLMI</name>
<dbReference type="FunFam" id="3.10.450.10:FF:000003">
    <property type="entry name" value="Cathelicidin antimicrobial peptide"/>
    <property type="match status" value="1"/>
</dbReference>
<dbReference type="PANTHER" id="PTHR10206:SF0">
    <property type="entry name" value="CATHELICIDIN B1-RELATED"/>
    <property type="match status" value="1"/>
</dbReference>
<gene>
    <name evidence="7" type="ORF">Y1Q_0006662</name>
</gene>
<sequence length="166" mass="18106">MGCRGWGVLLGLATLVAAASASQRKMLTYREAALFAVDFYNRQPGIDHTFQLLSVEPQPVPDTTSKSRQEVRFVVCETVCPQADNHPDSECNIKFNGLVRNCMWLLSTEHKLPTSIITCDTVTPGKHVPANPKLKPGKGPGRHPSSGIWRGQGTPFSLPITKKPVG</sequence>
<dbReference type="Pfam" id="PF00666">
    <property type="entry name" value="Cathelicidins"/>
    <property type="match status" value="1"/>
</dbReference>
<evidence type="ECO:0000256" key="2">
    <source>
        <dbReference type="ARBA" id="ARBA00005320"/>
    </source>
</evidence>
<keyword evidence="3" id="KW-0964">Secreted</keyword>
<accession>A0A151P4T8</accession>
<dbReference type="AlphaFoldDB" id="A0A151P4T8"/>
<feature type="chain" id="PRO_5007586674" evidence="6">
    <location>
        <begin position="22"/>
        <end position="166"/>
    </location>
</feature>
<keyword evidence="8" id="KW-1185">Reference proteome</keyword>
<dbReference type="STRING" id="8496.A0A151P4T8"/>
<dbReference type="Proteomes" id="UP000050525">
    <property type="component" value="Unassembled WGS sequence"/>
</dbReference>
<comment type="subcellular location">
    <subcellularLocation>
        <location evidence="1">Secreted</location>
    </subcellularLocation>
</comment>
<comment type="caution">
    <text evidence="7">The sequence shown here is derived from an EMBL/GenBank/DDBJ whole genome shotgun (WGS) entry which is preliminary data.</text>
</comment>
<evidence type="ECO:0000313" key="7">
    <source>
        <dbReference type="EMBL" id="KYO44087.1"/>
    </source>
</evidence>
<comment type="similarity">
    <text evidence="2">Belongs to the cathelicidin family.</text>
</comment>
<feature type="signal peptide" evidence="6">
    <location>
        <begin position="1"/>
        <end position="21"/>
    </location>
</feature>
<feature type="region of interest" description="Disordered" evidence="5">
    <location>
        <begin position="127"/>
        <end position="166"/>
    </location>
</feature>
<organism evidence="7 8">
    <name type="scientific">Alligator mississippiensis</name>
    <name type="common">American alligator</name>
    <dbReference type="NCBI Taxonomy" id="8496"/>
    <lineage>
        <taxon>Eukaryota</taxon>
        <taxon>Metazoa</taxon>
        <taxon>Chordata</taxon>
        <taxon>Craniata</taxon>
        <taxon>Vertebrata</taxon>
        <taxon>Euteleostomi</taxon>
        <taxon>Archelosauria</taxon>
        <taxon>Archosauria</taxon>
        <taxon>Crocodylia</taxon>
        <taxon>Alligatoridae</taxon>
        <taxon>Alligatorinae</taxon>
        <taxon>Alligator</taxon>
    </lineage>
</organism>
<dbReference type="SUPFAM" id="SSF54403">
    <property type="entry name" value="Cystatin/monellin"/>
    <property type="match status" value="1"/>
</dbReference>
<evidence type="ECO:0000256" key="5">
    <source>
        <dbReference type="SAM" id="MobiDB-lite"/>
    </source>
</evidence>
<dbReference type="GO" id="GO:0005615">
    <property type="term" value="C:extracellular space"/>
    <property type="evidence" value="ECO:0007669"/>
    <property type="project" value="TreeGrafter"/>
</dbReference>
<proteinExistence type="inferred from homology"/>
<evidence type="ECO:0000313" key="8">
    <source>
        <dbReference type="Proteomes" id="UP000050525"/>
    </source>
</evidence>
<dbReference type="GO" id="GO:0061844">
    <property type="term" value="P:antimicrobial humoral immune response mediated by antimicrobial peptide"/>
    <property type="evidence" value="ECO:0007669"/>
    <property type="project" value="UniProtKB-ARBA"/>
</dbReference>